<evidence type="ECO:0000313" key="4">
    <source>
        <dbReference type="Proteomes" id="UP000218831"/>
    </source>
</evidence>
<feature type="domain" description="PBP" evidence="2">
    <location>
        <begin position="15"/>
        <end position="130"/>
    </location>
</feature>
<dbReference type="InterPro" id="IPR024370">
    <property type="entry name" value="PBP_domain"/>
</dbReference>
<name>A0A2A2G7G1_9BACT</name>
<dbReference type="RefSeq" id="WP_095607620.1">
    <property type="nucleotide sequence ID" value="NZ_NSKE01000013.1"/>
</dbReference>
<comment type="caution">
    <text evidence="3">The sequence shown here is derived from an EMBL/GenBank/DDBJ whole genome shotgun (WGS) entry which is preliminary data.</text>
</comment>
<feature type="signal peptide" evidence="1">
    <location>
        <begin position="1"/>
        <end position="22"/>
    </location>
</feature>
<dbReference type="OrthoDB" id="5368589at2"/>
<dbReference type="Gene3D" id="3.40.190.10">
    <property type="entry name" value="Periplasmic binding protein-like II"/>
    <property type="match status" value="1"/>
</dbReference>
<keyword evidence="1" id="KW-0732">Signal</keyword>
<feature type="chain" id="PRO_5013240101" description="PBP domain-containing protein" evidence="1">
    <location>
        <begin position="23"/>
        <end position="141"/>
    </location>
</feature>
<organism evidence="3 4">
    <name type="scientific">Fodinibius salipaludis</name>
    <dbReference type="NCBI Taxonomy" id="2032627"/>
    <lineage>
        <taxon>Bacteria</taxon>
        <taxon>Pseudomonadati</taxon>
        <taxon>Balneolota</taxon>
        <taxon>Balneolia</taxon>
        <taxon>Balneolales</taxon>
        <taxon>Balneolaceae</taxon>
        <taxon>Fodinibius</taxon>
    </lineage>
</organism>
<sequence>MKNIITTLLAIILIAFATEATAQSFEVIVNEANKTETISKKDLSEIFLKNKTKWDDGSSITPVDLKASSETRKAFSNEILERNVGAIRSYWQQAAFSGAGTAPVERSSEAEVITFVKNNPGAVGYISESTDASGVKVLTIN</sequence>
<dbReference type="AlphaFoldDB" id="A0A2A2G7G1"/>
<dbReference type="SUPFAM" id="SSF53850">
    <property type="entry name" value="Periplasmic binding protein-like II"/>
    <property type="match status" value="1"/>
</dbReference>
<dbReference type="Proteomes" id="UP000218831">
    <property type="component" value="Unassembled WGS sequence"/>
</dbReference>
<evidence type="ECO:0000256" key="1">
    <source>
        <dbReference type="SAM" id="SignalP"/>
    </source>
</evidence>
<dbReference type="Pfam" id="PF12849">
    <property type="entry name" value="PBP_like_2"/>
    <property type="match status" value="1"/>
</dbReference>
<accession>A0A2A2G7G1</accession>
<reference evidence="3 4" key="1">
    <citation type="submission" date="2017-08" db="EMBL/GenBank/DDBJ databases">
        <title>Aliifodinibius alkalisoli sp. nov., isolated from saline alkaline soil.</title>
        <authorList>
            <person name="Liu D."/>
            <person name="Zhang G."/>
        </authorList>
    </citation>
    <scope>NUCLEOTIDE SEQUENCE [LARGE SCALE GENOMIC DNA]</scope>
    <source>
        <strain evidence="3 4">WN023</strain>
    </source>
</reference>
<keyword evidence="4" id="KW-1185">Reference proteome</keyword>
<evidence type="ECO:0000259" key="2">
    <source>
        <dbReference type="Pfam" id="PF12849"/>
    </source>
</evidence>
<protein>
    <recommendedName>
        <fullName evidence="2">PBP domain-containing protein</fullName>
    </recommendedName>
</protein>
<gene>
    <name evidence="3" type="ORF">CK503_14850</name>
</gene>
<evidence type="ECO:0000313" key="3">
    <source>
        <dbReference type="EMBL" id="PAU92767.1"/>
    </source>
</evidence>
<dbReference type="EMBL" id="NSKE01000013">
    <property type="protein sequence ID" value="PAU92767.1"/>
    <property type="molecule type" value="Genomic_DNA"/>
</dbReference>
<proteinExistence type="predicted"/>